<evidence type="ECO:0000313" key="1">
    <source>
        <dbReference type="EMBL" id="GFU43302.1"/>
    </source>
</evidence>
<gene>
    <name evidence="1" type="ORF">NPIL_12081</name>
</gene>
<dbReference type="AlphaFoldDB" id="A0A8X6URP3"/>
<keyword evidence="2" id="KW-1185">Reference proteome</keyword>
<comment type="caution">
    <text evidence="1">The sequence shown here is derived from an EMBL/GenBank/DDBJ whole genome shotgun (WGS) entry which is preliminary data.</text>
</comment>
<dbReference type="EMBL" id="BMAW01085508">
    <property type="protein sequence ID" value="GFU43302.1"/>
    <property type="molecule type" value="Genomic_DNA"/>
</dbReference>
<evidence type="ECO:0000313" key="2">
    <source>
        <dbReference type="Proteomes" id="UP000887013"/>
    </source>
</evidence>
<organism evidence="1 2">
    <name type="scientific">Nephila pilipes</name>
    <name type="common">Giant wood spider</name>
    <name type="synonym">Nephila maculata</name>
    <dbReference type="NCBI Taxonomy" id="299642"/>
    <lineage>
        <taxon>Eukaryota</taxon>
        <taxon>Metazoa</taxon>
        <taxon>Ecdysozoa</taxon>
        <taxon>Arthropoda</taxon>
        <taxon>Chelicerata</taxon>
        <taxon>Arachnida</taxon>
        <taxon>Araneae</taxon>
        <taxon>Araneomorphae</taxon>
        <taxon>Entelegynae</taxon>
        <taxon>Araneoidea</taxon>
        <taxon>Nephilidae</taxon>
        <taxon>Nephila</taxon>
    </lineage>
</organism>
<protein>
    <submittedName>
        <fullName evidence="1">Uncharacterized protein</fullName>
    </submittedName>
</protein>
<dbReference type="Proteomes" id="UP000887013">
    <property type="component" value="Unassembled WGS sequence"/>
</dbReference>
<sequence>MPVLPTEDMKDIPYVTLIEVPQRFAIINIKYRKAVIGLILLGNDCRVCEDIQLSSTIGKVSLNFYVVSQQPIMMLC</sequence>
<proteinExistence type="predicted"/>
<reference evidence="1" key="1">
    <citation type="submission" date="2020-08" db="EMBL/GenBank/DDBJ databases">
        <title>Multicomponent nature underlies the extraordinary mechanical properties of spider dragline silk.</title>
        <authorList>
            <person name="Kono N."/>
            <person name="Nakamura H."/>
            <person name="Mori M."/>
            <person name="Yoshida Y."/>
            <person name="Ohtoshi R."/>
            <person name="Malay A.D."/>
            <person name="Moran D.A.P."/>
            <person name="Tomita M."/>
            <person name="Numata K."/>
            <person name="Arakawa K."/>
        </authorList>
    </citation>
    <scope>NUCLEOTIDE SEQUENCE</scope>
</reference>
<name>A0A8X6URP3_NEPPI</name>
<accession>A0A8X6URP3</accession>